<organism evidence="1 2">
    <name type="scientific">Rotaria socialis</name>
    <dbReference type="NCBI Taxonomy" id="392032"/>
    <lineage>
        <taxon>Eukaryota</taxon>
        <taxon>Metazoa</taxon>
        <taxon>Spiralia</taxon>
        <taxon>Gnathifera</taxon>
        <taxon>Rotifera</taxon>
        <taxon>Eurotatoria</taxon>
        <taxon>Bdelloidea</taxon>
        <taxon>Philodinida</taxon>
        <taxon>Philodinidae</taxon>
        <taxon>Rotaria</taxon>
    </lineage>
</organism>
<dbReference type="AlphaFoldDB" id="A0A822GS72"/>
<dbReference type="EMBL" id="CAJOBR010108568">
    <property type="protein sequence ID" value="CAF5158745.1"/>
    <property type="molecule type" value="Genomic_DNA"/>
</dbReference>
<sequence>GASTATATTITTRSATTMQMSSESIFTKKEFSSTHEGICSVLYVIK</sequence>
<dbReference type="Proteomes" id="UP000663848">
    <property type="component" value="Unassembled WGS sequence"/>
</dbReference>
<protein>
    <submittedName>
        <fullName evidence="1">Uncharacterized protein</fullName>
    </submittedName>
</protein>
<evidence type="ECO:0000313" key="2">
    <source>
        <dbReference type="Proteomes" id="UP000663848"/>
    </source>
</evidence>
<accession>A0A822GS72</accession>
<feature type="non-terminal residue" evidence="1">
    <location>
        <position position="1"/>
    </location>
</feature>
<proteinExistence type="predicted"/>
<reference evidence="1" key="1">
    <citation type="submission" date="2021-02" db="EMBL/GenBank/DDBJ databases">
        <authorList>
            <person name="Nowell W R."/>
        </authorList>
    </citation>
    <scope>NUCLEOTIDE SEQUENCE</scope>
</reference>
<name>A0A822GS72_9BILA</name>
<gene>
    <name evidence="1" type="ORF">QYT958_LOCUS49001</name>
</gene>
<comment type="caution">
    <text evidence="1">The sequence shown here is derived from an EMBL/GenBank/DDBJ whole genome shotgun (WGS) entry which is preliminary data.</text>
</comment>
<evidence type="ECO:0000313" key="1">
    <source>
        <dbReference type="EMBL" id="CAF5158745.1"/>
    </source>
</evidence>